<dbReference type="EMBL" id="JABSTU010000010">
    <property type="protein sequence ID" value="KAH8018557.1"/>
    <property type="molecule type" value="Genomic_DNA"/>
</dbReference>
<dbReference type="Proteomes" id="UP000821866">
    <property type="component" value="Chromosome 8"/>
</dbReference>
<evidence type="ECO:0000313" key="3">
    <source>
        <dbReference type="Proteomes" id="UP000821866"/>
    </source>
</evidence>
<gene>
    <name evidence="2" type="ORF">HPB51_008886</name>
</gene>
<dbReference type="AlphaFoldDB" id="A0A9J6D8L6"/>
<name>A0A9J6D8L6_RHIMP</name>
<evidence type="ECO:0000256" key="1">
    <source>
        <dbReference type="SAM" id="MobiDB-lite"/>
    </source>
</evidence>
<proteinExistence type="predicted"/>
<reference evidence="2" key="1">
    <citation type="journal article" date="2020" name="Cell">
        <title>Large-Scale Comparative Analyses of Tick Genomes Elucidate Their Genetic Diversity and Vector Capacities.</title>
        <authorList>
            <consortium name="Tick Genome and Microbiome Consortium (TIGMIC)"/>
            <person name="Jia N."/>
            <person name="Wang J."/>
            <person name="Shi W."/>
            <person name="Du L."/>
            <person name="Sun Y."/>
            <person name="Zhan W."/>
            <person name="Jiang J.F."/>
            <person name="Wang Q."/>
            <person name="Zhang B."/>
            <person name="Ji P."/>
            <person name="Bell-Sakyi L."/>
            <person name="Cui X.M."/>
            <person name="Yuan T.T."/>
            <person name="Jiang B.G."/>
            <person name="Yang W.F."/>
            <person name="Lam T.T."/>
            <person name="Chang Q.C."/>
            <person name="Ding S.J."/>
            <person name="Wang X.J."/>
            <person name="Zhu J.G."/>
            <person name="Ruan X.D."/>
            <person name="Zhao L."/>
            <person name="Wei J.T."/>
            <person name="Ye R.Z."/>
            <person name="Que T.C."/>
            <person name="Du C.H."/>
            <person name="Zhou Y.H."/>
            <person name="Cheng J.X."/>
            <person name="Dai P.F."/>
            <person name="Guo W.B."/>
            <person name="Han X.H."/>
            <person name="Huang E.J."/>
            <person name="Li L.F."/>
            <person name="Wei W."/>
            <person name="Gao Y.C."/>
            <person name="Liu J.Z."/>
            <person name="Shao H.Z."/>
            <person name="Wang X."/>
            <person name="Wang C.C."/>
            <person name="Yang T.C."/>
            <person name="Huo Q.B."/>
            <person name="Li W."/>
            <person name="Chen H.Y."/>
            <person name="Chen S.E."/>
            <person name="Zhou L.G."/>
            <person name="Ni X.B."/>
            <person name="Tian J.H."/>
            <person name="Sheng Y."/>
            <person name="Liu T."/>
            <person name="Pan Y.S."/>
            <person name="Xia L.Y."/>
            <person name="Li J."/>
            <person name="Zhao F."/>
            <person name="Cao W.C."/>
        </authorList>
    </citation>
    <scope>NUCLEOTIDE SEQUENCE</scope>
    <source>
        <strain evidence="2">Rmic-2018</strain>
    </source>
</reference>
<accession>A0A9J6D8L6</accession>
<sequence length="163" mass="17495">MIDGGCASGEACRGRPDDPRLGCCMGERGCCFIYLVGKCQPQLCSGVVKVVLQGAIALHRVVKVPSAEPQCSKLNRRKSGDDGRFKTKVNTPSAEDAEPASEPVDVDASLATLTRLAHNPECLDTILFGLQRHLAAIIELTLLVDGDRLQRPLAALFNRILLA</sequence>
<protein>
    <submittedName>
        <fullName evidence="2">Uncharacterized protein</fullName>
    </submittedName>
</protein>
<evidence type="ECO:0000313" key="2">
    <source>
        <dbReference type="EMBL" id="KAH8018557.1"/>
    </source>
</evidence>
<organism evidence="2 3">
    <name type="scientific">Rhipicephalus microplus</name>
    <name type="common">Cattle tick</name>
    <name type="synonym">Boophilus microplus</name>
    <dbReference type="NCBI Taxonomy" id="6941"/>
    <lineage>
        <taxon>Eukaryota</taxon>
        <taxon>Metazoa</taxon>
        <taxon>Ecdysozoa</taxon>
        <taxon>Arthropoda</taxon>
        <taxon>Chelicerata</taxon>
        <taxon>Arachnida</taxon>
        <taxon>Acari</taxon>
        <taxon>Parasitiformes</taxon>
        <taxon>Ixodida</taxon>
        <taxon>Ixodoidea</taxon>
        <taxon>Ixodidae</taxon>
        <taxon>Rhipicephalinae</taxon>
        <taxon>Rhipicephalus</taxon>
        <taxon>Boophilus</taxon>
    </lineage>
</organism>
<keyword evidence="3" id="KW-1185">Reference proteome</keyword>
<feature type="region of interest" description="Disordered" evidence="1">
    <location>
        <begin position="73"/>
        <end position="103"/>
    </location>
</feature>
<dbReference type="VEuPathDB" id="VectorBase:LOC119176638"/>
<reference evidence="2" key="2">
    <citation type="submission" date="2021-09" db="EMBL/GenBank/DDBJ databases">
        <authorList>
            <person name="Jia N."/>
            <person name="Wang J."/>
            <person name="Shi W."/>
            <person name="Du L."/>
            <person name="Sun Y."/>
            <person name="Zhan W."/>
            <person name="Jiang J."/>
            <person name="Wang Q."/>
            <person name="Zhang B."/>
            <person name="Ji P."/>
            <person name="Sakyi L.B."/>
            <person name="Cui X."/>
            <person name="Yuan T."/>
            <person name="Jiang B."/>
            <person name="Yang W."/>
            <person name="Lam T.T.-Y."/>
            <person name="Chang Q."/>
            <person name="Ding S."/>
            <person name="Wang X."/>
            <person name="Zhu J."/>
            <person name="Ruan X."/>
            <person name="Zhao L."/>
            <person name="Wei J."/>
            <person name="Que T."/>
            <person name="Du C."/>
            <person name="Cheng J."/>
            <person name="Dai P."/>
            <person name="Han X."/>
            <person name="Huang E."/>
            <person name="Gao Y."/>
            <person name="Liu J."/>
            <person name="Shao H."/>
            <person name="Ye R."/>
            <person name="Li L."/>
            <person name="Wei W."/>
            <person name="Wang X."/>
            <person name="Wang C."/>
            <person name="Huo Q."/>
            <person name="Li W."/>
            <person name="Guo W."/>
            <person name="Chen H."/>
            <person name="Chen S."/>
            <person name="Zhou L."/>
            <person name="Zhou L."/>
            <person name="Ni X."/>
            <person name="Tian J."/>
            <person name="Zhou Y."/>
            <person name="Sheng Y."/>
            <person name="Liu T."/>
            <person name="Pan Y."/>
            <person name="Xia L."/>
            <person name="Li J."/>
            <person name="Zhao F."/>
            <person name="Cao W."/>
        </authorList>
    </citation>
    <scope>NUCLEOTIDE SEQUENCE</scope>
    <source>
        <strain evidence="2">Rmic-2018</strain>
        <tissue evidence="2">Larvae</tissue>
    </source>
</reference>
<comment type="caution">
    <text evidence="2">The sequence shown here is derived from an EMBL/GenBank/DDBJ whole genome shotgun (WGS) entry which is preliminary data.</text>
</comment>